<reference evidence="2 3" key="1">
    <citation type="submission" date="2018-04" db="EMBL/GenBank/DDBJ databases">
        <title>Genomic Encyclopedia of Type Strains, Phase III (KMG-III): the genomes of soil and plant-associated and newly described type strains.</title>
        <authorList>
            <person name="Whitman W."/>
        </authorList>
    </citation>
    <scope>NUCLEOTIDE SEQUENCE [LARGE SCALE GENOMIC DNA]</scope>
    <source>
        <strain evidence="2 3">MA-olki</strain>
    </source>
</reference>
<accession>A0A2T5U249</accession>
<dbReference type="GeneID" id="91006898"/>
<dbReference type="EMBL" id="QAYE01000007">
    <property type="protein sequence ID" value="PTW45585.1"/>
    <property type="molecule type" value="Genomic_DNA"/>
</dbReference>
<evidence type="ECO:0000256" key="1">
    <source>
        <dbReference type="SAM" id="MobiDB-lite"/>
    </source>
</evidence>
<dbReference type="OrthoDB" id="7534726at2"/>
<sequence length="850" mass="87429">MANYFDSLKPKFDGLPFGAAPLVQPINTGIQPGIDPGQMQPMVQPTIPTIEANAFDQFGDGQPPVQQMPPQAQTVQQAVHAPQAASQAGQGANPFDQFDEPTAGVEQAVQPAVGPHSVETTGAQRIASETFNRDISEMVNSGATRQQIDARIAQEHAAGNQASVNGLDEALAYRDKYHSQIAVGVANDAGLVKPADYHGPDRGAVDAAGVGAFDSVTLGAGDEIGGAIGSTTNSIAGAFGGGTGEDWSDAYGRVRDENRQTLTDAQHYHPGAYLGGQIAGGIATLPIGGGEAALAAGGMRAAGRLAGEGAVLGGAYGFNSGTEGFVDRLEEGAKGAALGAIGGAVLGTPLNAVARRVAMNRATPSVGREILNAGERLSAGNGIGNEIRPLAGNVSDGGLSAQATALLQPTITGGRLGGLHSAVQGFEEQAGRTATRIGDDAAGGASTDLVTAAARANDATNPGSLAAYAGDTERAAGSVYAAAETAANGAQVPTPSTISRIDDILRDWDAVPGGVPGADALRALRNDLAAGPNGGSTSAAWSIDGLRRLRTSFGDRVESGQRQLQEAAKRLWPALSDDIFRGLRVSGNPDAARLYRQADRQWAQRIDGINVINRVLGKNADLSADAVAKNLSTMAKGDYDHLGRALNLIDPAQAGAIRGGLINAFGEQVASRATRPGEFSLESFATRWSKMSDEARNAMFAPSTVRDLNDLATLAGSQRRVGQLGNPSRSGITNQNWNETRAITAETAALAGGVWNPTVWLGLVGTGVAGRLLAMPGFARALVRGGESRSLEVLSRRLGEVARRYPAAEQDIADFRGAVTGEAPAHAVTINPASPSPQANGEPNPFDQFD</sequence>
<feature type="region of interest" description="Disordered" evidence="1">
    <location>
        <begin position="828"/>
        <end position="850"/>
    </location>
</feature>
<dbReference type="AlphaFoldDB" id="A0A2T5U249"/>
<feature type="compositionally biased region" description="Polar residues" evidence="1">
    <location>
        <begin position="831"/>
        <end position="841"/>
    </location>
</feature>
<dbReference type="RefSeq" id="WP_107954997.1">
    <property type="nucleotide sequence ID" value="NZ_QAYE01000007.1"/>
</dbReference>
<proteinExistence type="predicted"/>
<organism evidence="2 3">
    <name type="scientific">Sphingomonas faeni</name>
    <dbReference type="NCBI Taxonomy" id="185950"/>
    <lineage>
        <taxon>Bacteria</taxon>
        <taxon>Pseudomonadati</taxon>
        <taxon>Pseudomonadota</taxon>
        <taxon>Alphaproteobacteria</taxon>
        <taxon>Sphingomonadales</taxon>
        <taxon>Sphingomonadaceae</taxon>
        <taxon>Sphingomonas</taxon>
    </lineage>
</organism>
<gene>
    <name evidence="2" type="ORF">C8J25_107270</name>
</gene>
<comment type="caution">
    <text evidence="2">The sequence shown here is derived from an EMBL/GenBank/DDBJ whole genome shotgun (WGS) entry which is preliminary data.</text>
</comment>
<evidence type="ECO:0000313" key="3">
    <source>
        <dbReference type="Proteomes" id="UP000244013"/>
    </source>
</evidence>
<protein>
    <submittedName>
        <fullName evidence="2">Uncharacterized protein</fullName>
    </submittedName>
</protein>
<dbReference type="Proteomes" id="UP000244013">
    <property type="component" value="Unassembled WGS sequence"/>
</dbReference>
<evidence type="ECO:0000313" key="2">
    <source>
        <dbReference type="EMBL" id="PTW45585.1"/>
    </source>
</evidence>
<name>A0A2T5U249_9SPHN</name>